<dbReference type="Gene3D" id="1.20.5.1930">
    <property type="match status" value="1"/>
</dbReference>
<evidence type="ECO:0000256" key="6">
    <source>
        <dbReference type="ARBA" id="ARBA00022777"/>
    </source>
</evidence>
<reference evidence="12 13" key="1">
    <citation type="submission" date="2024-10" db="EMBL/GenBank/DDBJ databases">
        <title>The Natural Products Discovery Center: Release of the First 8490 Sequenced Strains for Exploring Actinobacteria Biosynthetic Diversity.</title>
        <authorList>
            <person name="Kalkreuter E."/>
            <person name="Kautsar S.A."/>
            <person name="Yang D."/>
            <person name="Bader C.D."/>
            <person name="Teijaro C.N."/>
            <person name="Fluegel L."/>
            <person name="Davis C.M."/>
            <person name="Simpson J.R."/>
            <person name="Lauterbach L."/>
            <person name="Steele A.D."/>
            <person name="Gui C."/>
            <person name="Meng S."/>
            <person name="Li G."/>
            <person name="Viehrig K."/>
            <person name="Ye F."/>
            <person name="Su P."/>
            <person name="Kiefer A.F."/>
            <person name="Nichols A."/>
            <person name="Cepeda A.J."/>
            <person name="Yan W."/>
            <person name="Fan B."/>
            <person name="Jiang Y."/>
            <person name="Adhikari A."/>
            <person name="Zheng C.-J."/>
            <person name="Schuster L."/>
            <person name="Cowan T.M."/>
            <person name="Smanski M.J."/>
            <person name="Chevrette M.G."/>
            <person name="De Carvalho L.P.S."/>
            <person name="Shen B."/>
        </authorList>
    </citation>
    <scope>NUCLEOTIDE SEQUENCE [LARGE SCALE GENOMIC DNA]</scope>
    <source>
        <strain evidence="12 13">NPDC000087</strain>
    </source>
</reference>
<dbReference type="InterPro" id="IPR003594">
    <property type="entry name" value="HATPase_dom"/>
</dbReference>
<evidence type="ECO:0000256" key="1">
    <source>
        <dbReference type="ARBA" id="ARBA00000085"/>
    </source>
</evidence>
<dbReference type="GO" id="GO:0016301">
    <property type="term" value="F:kinase activity"/>
    <property type="evidence" value="ECO:0007669"/>
    <property type="project" value="UniProtKB-KW"/>
</dbReference>
<keyword evidence="9" id="KW-1133">Transmembrane helix</keyword>
<evidence type="ECO:0000256" key="7">
    <source>
        <dbReference type="ARBA" id="ARBA00022840"/>
    </source>
</evidence>
<dbReference type="EC" id="2.7.13.3" evidence="2"/>
<keyword evidence="9" id="KW-0472">Membrane</keyword>
<feature type="transmembrane region" description="Helical" evidence="9">
    <location>
        <begin position="24"/>
        <end position="41"/>
    </location>
</feature>
<comment type="caution">
    <text evidence="12">The sequence shown here is derived from an EMBL/GenBank/DDBJ whole genome shotgun (WGS) entry which is preliminary data.</text>
</comment>
<evidence type="ECO:0000259" key="10">
    <source>
        <dbReference type="Pfam" id="PF02518"/>
    </source>
</evidence>
<dbReference type="Pfam" id="PF07730">
    <property type="entry name" value="HisKA_3"/>
    <property type="match status" value="1"/>
</dbReference>
<dbReference type="EMBL" id="JBIAZU010000002">
    <property type="protein sequence ID" value="MFF5289578.1"/>
    <property type="molecule type" value="Genomic_DNA"/>
</dbReference>
<proteinExistence type="predicted"/>
<dbReference type="PANTHER" id="PTHR24421">
    <property type="entry name" value="NITRATE/NITRITE SENSOR PROTEIN NARX-RELATED"/>
    <property type="match status" value="1"/>
</dbReference>
<keyword evidence="4" id="KW-0808">Transferase</keyword>
<dbReference type="InterPro" id="IPR011712">
    <property type="entry name" value="Sig_transdc_His_kin_sub3_dim/P"/>
</dbReference>
<evidence type="ECO:0000256" key="5">
    <source>
        <dbReference type="ARBA" id="ARBA00022741"/>
    </source>
</evidence>
<sequence length="359" mass="38376">MRWLAIPLVLLVVVAPTVWHGSDFGPLTACLVASGLSLLWWRTHPRAVALTGGALWLAAAALAGHGWFPDLSFVIMALLSTVAALGFRSYWAGFWLAAYLVALFGVRYLTTGDTNPVPLIIFGVPGFFAATVLRLRRETADQLAQRGRELEEERELYADLALRQERARIAAELHDIIGHAISVMIIQAAAGQRLVDRDPDGARRAFEAIAESARQGRGDLKRLVDLLGGVEVGGPDLALIDEVVTRAARSGLDVSCRFEGSRDGVAAPVAHLAFRVVQESLTNALRYAPGAAVRVSVSGSDRSLTVRVENDPARADRPGLPGTGRGLTGLRERIQQGGGRLTAGPTPVGGWLVQAVFSS</sequence>
<gene>
    <name evidence="12" type="ORF">ACFY35_09075</name>
</gene>
<organism evidence="12 13">
    <name type="scientific">Paractinoplanes globisporus</name>
    <dbReference type="NCBI Taxonomy" id="113565"/>
    <lineage>
        <taxon>Bacteria</taxon>
        <taxon>Bacillati</taxon>
        <taxon>Actinomycetota</taxon>
        <taxon>Actinomycetes</taxon>
        <taxon>Micromonosporales</taxon>
        <taxon>Micromonosporaceae</taxon>
        <taxon>Paractinoplanes</taxon>
    </lineage>
</organism>
<keyword evidence="5" id="KW-0547">Nucleotide-binding</keyword>
<feature type="domain" description="Histidine kinase/HSP90-like ATPase" evidence="10">
    <location>
        <begin position="273"/>
        <end position="350"/>
    </location>
</feature>
<name>A0ABW6W904_9ACTN</name>
<evidence type="ECO:0000313" key="12">
    <source>
        <dbReference type="EMBL" id="MFF5289578.1"/>
    </source>
</evidence>
<dbReference type="InterPro" id="IPR036890">
    <property type="entry name" value="HATPase_C_sf"/>
</dbReference>
<evidence type="ECO:0000256" key="4">
    <source>
        <dbReference type="ARBA" id="ARBA00022679"/>
    </source>
</evidence>
<dbReference type="Proteomes" id="UP001602245">
    <property type="component" value="Unassembled WGS sequence"/>
</dbReference>
<feature type="transmembrane region" description="Helical" evidence="9">
    <location>
        <begin position="48"/>
        <end position="65"/>
    </location>
</feature>
<evidence type="ECO:0000313" key="13">
    <source>
        <dbReference type="Proteomes" id="UP001602245"/>
    </source>
</evidence>
<evidence type="ECO:0000256" key="3">
    <source>
        <dbReference type="ARBA" id="ARBA00022553"/>
    </source>
</evidence>
<evidence type="ECO:0000256" key="2">
    <source>
        <dbReference type="ARBA" id="ARBA00012438"/>
    </source>
</evidence>
<dbReference type="PANTHER" id="PTHR24421:SF10">
    <property type="entry name" value="NITRATE_NITRITE SENSOR PROTEIN NARQ"/>
    <property type="match status" value="1"/>
</dbReference>
<comment type="catalytic activity">
    <reaction evidence="1">
        <text>ATP + protein L-histidine = ADP + protein N-phospho-L-histidine.</text>
        <dbReference type="EC" id="2.7.13.3"/>
    </reaction>
</comment>
<dbReference type="Pfam" id="PF02518">
    <property type="entry name" value="HATPase_c"/>
    <property type="match status" value="1"/>
</dbReference>
<dbReference type="RefSeq" id="WP_020518358.1">
    <property type="nucleotide sequence ID" value="NZ_JBIAZU010000002.1"/>
</dbReference>
<keyword evidence="9" id="KW-0812">Transmembrane</keyword>
<dbReference type="InterPro" id="IPR050482">
    <property type="entry name" value="Sensor_HK_TwoCompSys"/>
</dbReference>
<evidence type="ECO:0000256" key="9">
    <source>
        <dbReference type="SAM" id="Phobius"/>
    </source>
</evidence>
<protein>
    <recommendedName>
        <fullName evidence="2">histidine kinase</fullName>
        <ecNumber evidence="2">2.7.13.3</ecNumber>
    </recommendedName>
</protein>
<evidence type="ECO:0000256" key="8">
    <source>
        <dbReference type="ARBA" id="ARBA00023012"/>
    </source>
</evidence>
<feature type="transmembrane region" description="Helical" evidence="9">
    <location>
        <begin position="116"/>
        <end position="135"/>
    </location>
</feature>
<keyword evidence="13" id="KW-1185">Reference proteome</keyword>
<dbReference type="CDD" id="cd16917">
    <property type="entry name" value="HATPase_UhpB-NarQ-NarX-like"/>
    <property type="match status" value="1"/>
</dbReference>
<evidence type="ECO:0000259" key="11">
    <source>
        <dbReference type="Pfam" id="PF07730"/>
    </source>
</evidence>
<feature type="domain" description="Signal transduction histidine kinase subgroup 3 dimerisation and phosphoacceptor" evidence="11">
    <location>
        <begin position="165"/>
        <end position="227"/>
    </location>
</feature>
<keyword evidence="8" id="KW-0902">Two-component regulatory system</keyword>
<accession>A0ABW6W904</accession>
<keyword evidence="3" id="KW-0597">Phosphoprotein</keyword>
<keyword evidence="7" id="KW-0067">ATP-binding</keyword>
<feature type="transmembrane region" description="Helical" evidence="9">
    <location>
        <begin position="94"/>
        <end position="110"/>
    </location>
</feature>
<keyword evidence="6 12" id="KW-0418">Kinase</keyword>
<dbReference type="SUPFAM" id="SSF55874">
    <property type="entry name" value="ATPase domain of HSP90 chaperone/DNA topoisomerase II/histidine kinase"/>
    <property type="match status" value="1"/>
</dbReference>
<dbReference type="Gene3D" id="3.30.565.10">
    <property type="entry name" value="Histidine kinase-like ATPase, C-terminal domain"/>
    <property type="match status" value="1"/>
</dbReference>